<feature type="chain" id="PRO_5011912136" evidence="1">
    <location>
        <begin position="24"/>
        <end position="222"/>
    </location>
</feature>
<evidence type="ECO:0000313" key="4">
    <source>
        <dbReference type="Proteomes" id="UP000214975"/>
    </source>
</evidence>
<reference evidence="3 5" key="2">
    <citation type="submission" date="2017-06" db="EMBL/GenBank/DDBJ databases">
        <title>Isolation and characterization of a thermophilic and butanogenic Thermoanaerobacterium thermosaccharolyticum M5 capable of efficient degradation of hemicellulose.</title>
        <authorList>
            <person name="Xin F."/>
            <person name="Jiang Y."/>
        </authorList>
    </citation>
    <scope>NUCLEOTIDE SEQUENCE [LARGE SCALE GENOMIC DNA]</scope>
    <source>
        <strain evidence="3 5">M5</strain>
    </source>
</reference>
<keyword evidence="1" id="KW-0732">Signal</keyword>
<protein>
    <submittedName>
        <fullName evidence="3">Uncharacterized protein</fullName>
    </submittedName>
</protein>
<dbReference type="RefSeq" id="WP_094045701.1">
    <property type="nucleotide sequence ID" value="NZ_CP016893.1"/>
</dbReference>
<evidence type="ECO:0000256" key="1">
    <source>
        <dbReference type="SAM" id="SignalP"/>
    </source>
</evidence>
<accession>A0A231VGC5</accession>
<dbReference type="EMBL" id="NKHD01000025">
    <property type="protein sequence ID" value="OXT07071.1"/>
    <property type="molecule type" value="Genomic_DNA"/>
</dbReference>
<dbReference type="Proteomes" id="UP000214975">
    <property type="component" value="Chromosome"/>
</dbReference>
<sequence>MKRLFLLLLCLALILSTSSVAFAKVDNNMVDTVTRDKILLDNLSKEYNLKDVDKVPEGIVPIKFNSIDELKAFLEKQPKGPVEIHKTYYANDFLIDKNNINDMNSNVILESTGKHHINTSETVNIGGFVSLDADVFTQVRSLGGTHLEEIITDCKEWTSLTGVTLGVEWDERYAYHVISSDRYRVDVYGGGVLNEYLIVDGLLKIASYPIDLSVSYYGGIIN</sequence>
<reference evidence="2 4" key="1">
    <citation type="submission" date="2016-08" db="EMBL/GenBank/DDBJ databases">
        <title>A novel genetic cassette of butanologenic Thermoanaerobacterium thermosaccharolyticum that directly convert cellulose to butanol.</title>
        <authorList>
            <person name="Li T."/>
            <person name="He J."/>
        </authorList>
    </citation>
    <scope>NUCLEOTIDE SEQUENCE [LARGE SCALE GENOMIC DNA]</scope>
    <source>
        <strain evidence="2 4">TG57</strain>
    </source>
</reference>
<dbReference type="AlphaFoldDB" id="A0A231VGC5"/>
<gene>
    <name evidence="3" type="ORF">CE561_09205</name>
    <name evidence="2" type="ORF">Thert_01600</name>
</gene>
<evidence type="ECO:0000313" key="5">
    <source>
        <dbReference type="Proteomes" id="UP000215301"/>
    </source>
</evidence>
<proteinExistence type="predicted"/>
<dbReference type="Proteomes" id="UP000215301">
    <property type="component" value="Unassembled WGS sequence"/>
</dbReference>
<organism evidence="3 5">
    <name type="scientific">Thermoanaerobacterium thermosaccharolyticum</name>
    <name type="common">Clostridium thermosaccharolyticum</name>
    <dbReference type="NCBI Taxonomy" id="1517"/>
    <lineage>
        <taxon>Bacteria</taxon>
        <taxon>Bacillati</taxon>
        <taxon>Bacillota</taxon>
        <taxon>Clostridia</taxon>
        <taxon>Thermoanaerobacterales</taxon>
        <taxon>Thermoanaerobacteraceae</taxon>
        <taxon>Thermoanaerobacterium</taxon>
    </lineage>
</organism>
<dbReference type="EMBL" id="CP016893">
    <property type="protein sequence ID" value="AST57620.1"/>
    <property type="molecule type" value="Genomic_DNA"/>
</dbReference>
<evidence type="ECO:0000313" key="3">
    <source>
        <dbReference type="EMBL" id="OXT07071.1"/>
    </source>
</evidence>
<evidence type="ECO:0000313" key="2">
    <source>
        <dbReference type="EMBL" id="AST57620.1"/>
    </source>
</evidence>
<feature type="signal peptide" evidence="1">
    <location>
        <begin position="1"/>
        <end position="23"/>
    </location>
</feature>
<name>A0A231VGC5_THETR</name>